<dbReference type="Proteomes" id="UP000770661">
    <property type="component" value="Unassembled WGS sequence"/>
</dbReference>
<feature type="region of interest" description="Disordered" evidence="9">
    <location>
        <begin position="453"/>
        <end position="475"/>
    </location>
</feature>
<dbReference type="InterPro" id="IPR021622">
    <property type="entry name" value="Afadin/alpha-actinin-bd"/>
</dbReference>
<keyword evidence="7" id="KW-0175">Coiled coil</keyword>
<dbReference type="GO" id="GO:0035735">
    <property type="term" value="P:intraciliary transport involved in cilium assembly"/>
    <property type="evidence" value="ECO:0007669"/>
    <property type="project" value="TreeGrafter"/>
</dbReference>
<gene>
    <name evidence="11" type="ORF">GWK47_048872</name>
</gene>
<protein>
    <submittedName>
        <fullName evidence="11">Afadin- and alpha-actinin-binding protein</fullName>
    </submittedName>
</protein>
<evidence type="ECO:0000256" key="4">
    <source>
        <dbReference type="ARBA" id="ARBA00022490"/>
    </source>
</evidence>
<dbReference type="InterPro" id="IPR012337">
    <property type="entry name" value="RNaseH-like_sf"/>
</dbReference>
<evidence type="ECO:0000256" key="7">
    <source>
        <dbReference type="ARBA" id="ARBA00023054"/>
    </source>
</evidence>
<keyword evidence="10" id="KW-0812">Transmembrane</keyword>
<evidence type="ECO:0000256" key="8">
    <source>
        <dbReference type="ARBA" id="ARBA00023212"/>
    </source>
</evidence>
<dbReference type="EMBL" id="JACEEZ010013164">
    <property type="protein sequence ID" value="KAG0720268.1"/>
    <property type="molecule type" value="Genomic_DNA"/>
</dbReference>
<dbReference type="OrthoDB" id="6359079at2759"/>
<dbReference type="GO" id="GO:0036064">
    <property type="term" value="C:ciliary basal body"/>
    <property type="evidence" value="ECO:0007669"/>
    <property type="project" value="TreeGrafter"/>
</dbReference>
<evidence type="ECO:0000313" key="12">
    <source>
        <dbReference type="Proteomes" id="UP000770661"/>
    </source>
</evidence>
<keyword evidence="12" id="KW-1185">Reference proteome</keyword>
<dbReference type="InterPro" id="IPR036397">
    <property type="entry name" value="RNaseH_sf"/>
</dbReference>
<dbReference type="PANTHER" id="PTHR46507">
    <property type="entry name" value="AFADIN- AND ALPHA-ACTININ-BINDING PROTEIN"/>
    <property type="match status" value="1"/>
</dbReference>
<dbReference type="InterPro" id="IPR052300">
    <property type="entry name" value="Adhesion_Centrosome_assoc"/>
</dbReference>
<evidence type="ECO:0000256" key="1">
    <source>
        <dbReference type="ARBA" id="ARBA00004282"/>
    </source>
</evidence>
<keyword evidence="5" id="KW-0130">Cell adhesion</keyword>
<dbReference type="GO" id="GO:0003676">
    <property type="term" value="F:nucleic acid binding"/>
    <property type="evidence" value="ECO:0007669"/>
    <property type="project" value="InterPro"/>
</dbReference>
<keyword evidence="8" id="KW-0206">Cytoskeleton</keyword>
<comment type="caution">
    <text evidence="11">The sequence shown here is derived from an EMBL/GenBank/DDBJ whole genome shotgun (WGS) entry which is preliminary data.</text>
</comment>
<evidence type="ECO:0000256" key="9">
    <source>
        <dbReference type="SAM" id="MobiDB-lite"/>
    </source>
</evidence>
<keyword evidence="4" id="KW-0963">Cytoplasm</keyword>
<sequence>MAGNWWMVAVGLSATLNLLFQSIYLHQAQLKQMGEKVRRGQLTYWVSLKDAVEYGDPRLQRNSSALESLPYFCTTANLQSAVVYLSQELQGMGLGCPFIETEGQRVNIVALVNGCWEVTQLYRTSVRDSNALQDQHRRSTADMNHFQISIKDLRGEVNEKERLVGEAQEKERRTTLDNKSLAAKLKMEKEEVRRLGSVMQQREAQYQHELKKKERALLHLTTEGWEIAFQWVSSHAGIPGNEVADSAAKLALTEVNTTPFPLLLSADKRLISRVCRSPWNNTFGDALRITPRASTAMESNHLQDRLHRLLSCGRSSDARQPSLSLSATLSRANRSRAKWKTEASSARHEEELYKRVLGHYEMWVGQLNDENDQLKSSLLRITTQMTKVVTKYCSKVDTPELPDGDMNSSMASSAFSTDSLENLGTNMEFPAYKDRLQETFNGNIRAVVQSFEAAQKTDEGSEKQQQKELEDLRRQ</sequence>
<dbReference type="PANTHER" id="PTHR46507:SF4">
    <property type="entry name" value="SSX FAMILY MEMBER 2 INTERACTING PROTEIN"/>
    <property type="match status" value="1"/>
</dbReference>
<comment type="subcellular location">
    <subcellularLocation>
        <location evidence="1">Cell junction</location>
    </subcellularLocation>
    <subcellularLocation>
        <location evidence="2">Cytoplasm</location>
        <location evidence="2">Cytoskeleton</location>
        <location evidence="2">Microtubule organizing center</location>
        <location evidence="2">Centrosome</location>
    </subcellularLocation>
</comment>
<dbReference type="Gene3D" id="3.30.420.10">
    <property type="entry name" value="Ribonuclease H-like superfamily/Ribonuclease H"/>
    <property type="match status" value="1"/>
</dbReference>
<dbReference type="EMBL" id="JACEEZ010013164">
    <property type="protein sequence ID" value="KAG0720269.1"/>
    <property type="molecule type" value="Genomic_DNA"/>
</dbReference>
<organism evidence="11 12">
    <name type="scientific">Chionoecetes opilio</name>
    <name type="common">Atlantic snow crab</name>
    <name type="synonym">Cancer opilio</name>
    <dbReference type="NCBI Taxonomy" id="41210"/>
    <lineage>
        <taxon>Eukaryota</taxon>
        <taxon>Metazoa</taxon>
        <taxon>Ecdysozoa</taxon>
        <taxon>Arthropoda</taxon>
        <taxon>Crustacea</taxon>
        <taxon>Multicrustacea</taxon>
        <taxon>Malacostraca</taxon>
        <taxon>Eumalacostraca</taxon>
        <taxon>Eucarida</taxon>
        <taxon>Decapoda</taxon>
        <taxon>Pleocyemata</taxon>
        <taxon>Brachyura</taxon>
        <taxon>Eubrachyura</taxon>
        <taxon>Majoidea</taxon>
        <taxon>Majidae</taxon>
        <taxon>Chionoecetes</taxon>
    </lineage>
</organism>
<evidence type="ECO:0000256" key="3">
    <source>
        <dbReference type="ARBA" id="ARBA00009291"/>
    </source>
</evidence>
<feature type="compositionally biased region" description="Basic and acidic residues" evidence="9">
    <location>
        <begin position="455"/>
        <end position="475"/>
    </location>
</feature>
<accession>A0A8J4Y9V7</accession>
<dbReference type="AlphaFoldDB" id="A0A8J4Y9V7"/>
<evidence type="ECO:0000256" key="10">
    <source>
        <dbReference type="SAM" id="Phobius"/>
    </source>
</evidence>
<evidence type="ECO:0000256" key="6">
    <source>
        <dbReference type="ARBA" id="ARBA00022949"/>
    </source>
</evidence>
<keyword evidence="10" id="KW-1133">Transmembrane helix</keyword>
<keyword evidence="10" id="KW-0472">Membrane</keyword>
<keyword evidence="6" id="KW-0965">Cell junction</keyword>
<dbReference type="Pfam" id="PF11559">
    <property type="entry name" value="ADIP"/>
    <property type="match status" value="1"/>
</dbReference>
<dbReference type="SUPFAM" id="SSF53098">
    <property type="entry name" value="Ribonuclease H-like"/>
    <property type="match status" value="1"/>
</dbReference>
<feature type="transmembrane region" description="Helical" evidence="10">
    <location>
        <begin position="6"/>
        <end position="26"/>
    </location>
</feature>
<proteinExistence type="inferred from homology"/>
<name>A0A8J4Y9V7_CHIOP</name>
<dbReference type="GO" id="GO:0007155">
    <property type="term" value="P:cell adhesion"/>
    <property type="evidence" value="ECO:0007669"/>
    <property type="project" value="UniProtKB-KW"/>
</dbReference>
<dbReference type="GO" id="GO:0070161">
    <property type="term" value="C:anchoring junction"/>
    <property type="evidence" value="ECO:0007669"/>
    <property type="project" value="UniProtKB-SubCell"/>
</dbReference>
<reference evidence="11" key="1">
    <citation type="submission" date="2020-07" db="EMBL/GenBank/DDBJ databases">
        <title>The High-quality genome of the commercially important snow crab, Chionoecetes opilio.</title>
        <authorList>
            <person name="Jeong J.-H."/>
            <person name="Ryu S."/>
        </authorList>
    </citation>
    <scope>NUCLEOTIDE SEQUENCE</scope>
    <source>
        <strain evidence="11">MADBK_172401_WGS</strain>
        <tissue evidence="11">Digestive gland</tissue>
    </source>
</reference>
<dbReference type="GO" id="GO:0034451">
    <property type="term" value="C:centriolar satellite"/>
    <property type="evidence" value="ECO:0007669"/>
    <property type="project" value="TreeGrafter"/>
</dbReference>
<evidence type="ECO:0000256" key="5">
    <source>
        <dbReference type="ARBA" id="ARBA00022889"/>
    </source>
</evidence>
<evidence type="ECO:0000256" key="2">
    <source>
        <dbReference type="ARBA" id="ARBA00004300"/>
    </source>
</evidence>
<evidence type="ECO:0000313" key="11">
    <source>
        <dbReference type="EMBL" id="KAG0720269.1"/>
    </source>
</evidence>
<comment type="similarity">
    <text evidence="3">Belongs to the ADIP family.</text>
</comment>